<reference evidence="3 4" key="1">
    <citation type="submission" date="2023-07" db="EMBL/GenBank/DDBJ databases">
        <title>Sorghum-associated microbial communities from plants grown in Nebraska, USA.</title>
        <authorList>
            <person name="Schachtman D."/>
        </authorList>
    </citation>
    <scope>NUCLEOTIDE SEQUENCE [LARGE SCALE GENOMIC DNA]</scope>
    <source>
        <strain evidence="3 4">3262</strain>
    </source>
</reference>
<comment type="caution">
    <text evidence="3">The sequence shown here is derived from an EMBL/GenBank/DDBJ whole genome shotgun (WGS) entry which is preliminary data.</text>
</comment>
<dbReference type="PIRSF" id="PIRSF006162">
    <property type="entry name" value="PgpA"/>
    <property type="match status" value="1"/>
</dbReference>
<dbReference type="RefSeq" id="WP_310095414.1">
    <property type="nucleotide sequence ID" value="NZ_JAVDUU010000002.1"/>
</dbReference>
<dbReference type="InterPro" id="IPR026037">
    <property type="entry name" value="PgpA"/>
</dbReference>
<dbReference type="Proteomes" id="UP001247620">
    <property type="component" value="Unassembled WGS sequence"/>
</dbReference>
<sequence>MIRIYKIIASIFGIGFLKGGGTYAAIVTCGFIWLLWQNTVLQNPWYLFTITIIITLLGVYVSNKVEPDWGEDSSRVVIDEVAGMLIAMLFIPPNIYFLLAGLILFRFFDIVKPLGIRKMEAMPSGTGVMMDDVLAGVYSNILLQVGYLVWEVWKIKN</sequence>
<dbReference type="SUPFAM" id="SSF101307">
    <property type="entry name" value="YutG-like"/>
    <property type="match status" value="1"/>
</dbReference>
<dbReference type="InterPro" id="IPR007686">
    <property type="entry name" value="YutG/PgpA"/>
</dbReference>
<keyword evidence="1" id="KW-1133">Transmembrane helix</keyword>
<dbReference type="PANTHER" id="PTHR36305">
    <property type="entry name" value="PHOSPHATIDYLGLYCEROPHOSPHATASE A"/>
    <property type="match status" value="1"/>
</dbReference>
<evidence type="ECO:0000259" key="2">
    <source>
        <dbReference type="Pfam" id="PF04608"/>
    </source>
</evidence>
<evidence type="ECO:0000313" key="3">
    <source>
        <dbReference type="EMBL" id="MDR6942328.1"/>
    </source>
</evidence>
<feature type="transmembrane region" description="Helical" evidence="1">
    <location>
        <begin position="84"/>
        <end position="108"/>
    </location>
</feature>
<accession>A0ABU1TAG3</accession>
<dbReference type="PANTHER" id="PTHR36305:SF1">
    <property type="entry name" value="PHOSPHATIDYLGLYCEROPHOSPHATASE A"/>
    <property type="match status" value="1"/>
</dbReference>
<dbReference type="EMBL" id="JAVDUU010000002">
    <property type="protein sequence ID" value="MDR6942328.1"/>
    <property type="molecule type" value="Genomic_DNA"/>
</dbReference>
<feature type="transmembrane region" description="Helical" evidence="1">
    <location>
        <begin position="7"/>
        <end position="33"/>
    </location>
</feature>
<keyword evidence="1" id="KW-0812">Transmembrane</keyword>
<feature type="domain" description="YutG/PgpA" evidence="2">
    <location>
        <begin position="7"/>
        <end position="145"/>
    </location>
</feature>
<evidence type="ECO:0000256" key="1">
    <source>
        <dbReference type="SAM" id="Phobius"/>
    </source>
</evidence>
<dbReference type="GO" id="GO:0008962">
    <property type="term" value="F:phosphatidylglycerophosphatase activity"/>
    <property type="evidence" value="ECO:0007669"/>
    <property type="project" value="UniProtKB-EC"/>
</dbReference>
<dbReference type="Pfam" id="PF04608">
    <property type="entry name" value="PgpA"/>
    <property type="match status" value="1"/>
</dbReference>
<proteinExistence type="predicted"/>
<dbReference type="EC" id="3.1.3.27" evidence="3"/>
<keyword evidence="1" id="KW-0472">Membrane</keyword>
<keyword evidence="4" id="KW-1185">Reference proteome</keyword>
<organism evidence="3 4">
    <name type="scientific">Mucilaginibacter pocheonensis</name>
    <dbReference type="NCBI Taxonomy" id="398050"/>
    <lineage>
        <taxon>Bacteria</taxon>
        <taxon>Pseudomonadati</taxon>
        <taxon>Bacteroidota</taxon>
        <taxon>Sphingobacteriia</taxon>
        <taxon>Sphingobacteriales</taxon>
        <taxon>Sphingobacteriaceae</taxon>
        <taxon>Mucilaginibacter</taxon>
    </lineage>
</organism>
<evidence type="ECO:0000313" key="4">
    <source>
        <dbReference type="Proteomes" id="UP001247620"/>
    </source>
</evidence>
<protein>
    <submittedName>
        <fullName evidence="3">Phosphatidylglycerophosphatase A</fullName>
        <ecNumber evidence="3">3.1.3.27</ecNumber>
    </submittedName>
</protein>
<feature type="transmembrane region" description="Helical" evidence="1">
    <location>
        <begin position="45"/>
        <end position="63"/>
    </location>
</feature>
<feature type="transmembrane region" description="Helical" evidence="1">
    <location>
        <begin position="128"/>
        <end position="150"/>
    </location>
</feature>
<dbReference type="CDD" id="cd06971">
    <property type="entry name" value="PgpA"/>
    <property type="match status" value="1"/>
</dbReference>
<keyword evidence="3" id="KW-0378">Hydrolase</keyword>
<name>A0ABU1TAG3_9SPHI</name>
<dbReference type="InterPro" id="IPR036681">
    <property type="entry name" value="PgpA-like_sf"/>
</dbReference>
<gene>
    <name evidence="3" type="ORF">J2W55_002170</name>
</gene>